<feature type="domain" description="FAD-binding PCMH-type" evidence="7">
    <location>
        <begin position="134"/>
        <end position="354"/>
    </location>
</feature>
<dbReference type="Gene3D" id="1.10.1060.10">
    <property type="entry name" value="Alpha-helical ferredoxin"/>
    <property type="match status" value="1"/>
</dbReference>
<keyword evidence="2" id="KW-0479">Metal-binding</keyword>
<accession>B8DIJ6</accession>
<dbReference type="STRING" id="883.DvMF_2353"/>
<dbReference type="InterPro" id="IPR017896">
    <property type="entry name" value="4Fe4S_Fe-S-bd"/>
</dbReference>
<dbReference type="Gene3D" id="3.30.465.10">
    <property type="match status" value="1"/>
</dbReference>
<dbReference type="PROSITE" id="PS51387">
    <property type="entry name" value="FAD_PCMH"/>
    <property type="match status" value="1"/>
</dbReference>
<feature type="domain" description="4Fe-4S ferredoxin-type" evidence="6">
    <location>
        <begin position="719"/>
        <end position="748"/>
    </location>
</feature>
<sequence length="1204" mass="131687">MPHKGPHISISADFVVNRILRINLDEFEDWPESVRHLAIEIAEELFLVVYNPFIDAETVKASVRARFEGEKAALAHHYATSIGEGITMFWSAHEAEVAYRDELVKRMAAVMPRECIDTRPGALVENSTDATDLRMELPMLVVSPASAEQVSAVVKLANELKFAIIPRGGGSGLTGGAVPARKRTVILSLGRLTRIVSIDEQNRVLCCEAGVITNDAIVAAGKKGLLFTVDPASKLASSIGGNIAENAGGPFAFEYGTTLDNLLSWRMVTPTGEIIDVARVNHPRHKIMPGETATFEIRDLSGGVRNVVSLRGDEIRLPGLGKDVTNKTLGGLPGMQKEGVDGIIVEACFVLHKKPTHQRVLVLEFFGRSMNSAMQVIKDVVGYRDTIRREGDHVKISALEEFNSKYVKAIEYKKKSTDYEGDPISVLIVQLDGDDEFHLDRAVHQILDIVNPYDGADIFAARDEKEAEVFWEDRHKLSAIARRTSGFKINEDVVIPIDGVPEFADFLEQVNLECAAAAYRSALQEVGRLAGMPLDDREFNREFTYASKVAKGEVSAKDISDEEMQIRAVVFLGELANAHPNLARKIERIKDHMQATRIEVASHMHAGDGNCHVNIPVNSNDPVMLHNAEQVAHRVMAKAQEVGGEVSGEHGIGITKIAFLRKEKMDALRAFKERVDPRNVLNPAKLTQRELPVRPFTFSFNRLIEDIRQSGLPDKERLIALLANVQICTRCGKCKQVCPMFYPEQSLQYHPRNKNIALGALVEAVYYSQVNKGRPDPFLLGELRTMMEHCTGCGRCTSVCPVKIDSSGVALAMRAFLESENAGGHPIKRKVLEWLSADPASRVPRAAKAASMGQRFQNRFVGLVPAGWRERFESPLFAGPGPEVGYKNLAETLHLGKGGIFVPASARERARQQGTPVEAVFYFPGCGAGLFYRNIGLAGLMLMLKSGVAVVMPEQHLCCGYPLLSAGADNAFATNRDRNVQAIRAALDKARAAGLDVTHVITACGSCRDGIQRHELLGTQGTAPTRHMDMVQFLLERLPPNTLSADALSGTAKPAAGTEVLYHPSCHAEWVGVHKGKAANLYAQAVAAFTGAKVRVNPGCCGESGMGAMTSPAIYNKLRARKRMRLEADFMTYADGAPVIVGCPSCKVGIKRTMLALKDKRPVLHTLEWLAELAKGADWRKILRKAADQAKDEGGVRVVDDSGL</sequence>
<proteinExistence type="predicted"/>
<dbReference type="InterPro" id="IPR051914">
    <property type="entry name" value="FAD-linked_OxidoTrans_Type4"/>
</dbReference>
<dbReference type="EMBL" id="CP001197">
    <property type="protein sequence ID" value="ACL09294.1"/>
    <property type="molecule type" value="Genomic_DNA"/>
</dbReference>
<protein>
    <submittedName>
        <fullName evidence="8">FAD linked oxidase domain protein</fullName>
    </submittedName>
</protein>
<dbReference type="GO" id="GO:0016491">
    <property type="term" value="F:oxidoreductase activity"/>
    <property type="evidence" value="ECO:0007669"/>
    <property type="project" value="UniProtKB-ARBA"/>
</dbReference>
<dbReference type="PANTHER" id="PTHR42934">
    <property type="entry name" value="GLYCOLATE OXIDASE SUBUNIT GLCD"/>
    <property type="match status" value="1"/>
</dbReference>
<dbReference type="InterPro" id="IPR009051">
    <property type="entry name" value="Helical_ferredxn"/>
</dbReference>
<dbReference type="PROSITE" id="PS00198">
    <property type="entry name" value="4FE4S_FER_1"/>
    <property type="match status" value="2"/>
</dbReference>
<dbReference type="Pfam" id="PF02754">
    <property type="entry name" value="CCG"/>
    <property type="match status" value="2"/>
</dbReference>
<evidence type="ECO:0000313" key="8">
    <source>
        <dbReference type="EMBL" id="ACL09294.1"/>
    </source>
</evidence>
<dbReference type="Pfam" id="PF01565">
    <property type="entry name" value="FAD_binding_4"/>
    <property type="match status" value="1"/>
</dbReference>
<dbReference type="AlphaFoldDB" id="B8DIJ6"/>
<reference evidence="8" key="1">
    <citation type="submission" date="2008-10" db="EMBL/GenBank/DDBJ databases">
        <title>Complete sequence of Desulfovibrio vulgaris str. 'Miyazaki F'.</title>
        <authorList>
            <person name="Lucas S."/>
            <person name="Copeland A."/>
            <person name="Lapidus A."/>
            <person name="Glavina del Rio T."/>
            <person name="Dalin E."/>
            <person name="Tice H."/>
            <person name="Bruce D."/>
            <person name="Goodwin L."/>
            <person name="Pitluck S."/>
            <person name="Sims D."/>
            <person name="Brettin T."/>
            <person name="Detter J.C."/>
            <person name="Han C."/>
            <person name="Larimer F."/>
            <person name="Land M."/>
            <person name="Hauser L."/>
            <person name="Kyrpides N."/>
            <person name="Mikhailova N."/>
            <person name="Hazen T.C."/>
            <person name="Richardson P."/>
        </authorList>
    </citation>
    <scope>NUCLEOTIDE SEQUENCE</scope>
    <source>
        <strain evidence="8">Miyazaki F</strain>
    </source>
</reference>
<dbReference type="SUPFAM" id="SSF55103">
    <property type="entry name" value="FAD-linked oxidases, C-terminal domain"/>
    <property type="match status" value="1"/>
</dbReference>
<gene>
    <name evidence="8" type="ordered locus">DvMF_2353</name>
</gene>
<dbReference type="Gene3D" id="3.30.70.2740">
    <property type="match status" value="1"/>
</dbReference>
<dbReference type="PANTHER" id="PTHR42934:SF2">
    <property type="entry name" value="GLYCOLATE OXIDASE SUBUNIT GLCD"/>
    <property type="match status" value="1"/>
</dbReference>
<feature type="domain" description="4Fe-4S ferredoxin-type" evidence="6">
    <location>
        <begin position="781"/>
        <end position="810"/>
    </location>
</feature>
<evidence type="ECO:0000256" key="5">
    <source>
        <dbReference type="ARBA" id="ARBA00023014"/>
    </source>
</evidence>
<evidence type="ECO:0000256" key="1">
    <source>
        <dbReference type="ARBA" id="ARBA00022630"/>
    </source>
</evidence>
<evidence type="ECO:0000256" key="2">
    <source>
        <dbReference type="ARBA" id="ARBA00022723"/>
    </source>
</evidence>
<dbReference type="InterPro" id="IPR004017">
    <property type="entry name" value="Cys_rich_dom"/>
</dbReference>
<dbReference type="InterPro" id="IPR004113">
    <property type="entry name" value="FAD-bd_oxidored_4_C"/>
</dbReference>
<evidence type="ECO:0000259" key="7">
    <source>
        <dbReference type="PROSITE" id="PS51387"/>
    </source>
</evidence>
<dbReference type="Pfam" id="PF13183">
    <property type="entry name" value="Fer4_8"/>
    <property type="match status" value="1"/>
</dbReference>
<evidence type="ECO:0000259" key="6">
    <source>
        <dbReference type="PROSITE" id="PS51379"/>
    </source>
</evidence>
<dbReference type="HOGENOM" id="CLU_262983_0_0_7"/>
<keyword evidence="1" id="KW-0285">Flavoprotein</keyword>
<dbReference type="GO" id="GO:0051536">
    <property type="term" value="F:iron-sulfur cluster binding"/>
    <property type="evidence" value="ECO:0007669"/>
    <property type="project" value="UniProtKB-KW"/>
</dbReference>
<dbReference type="GO" id="GO:0071949">
    <property type="term" value="F:FAD binding"/>
    <property type="evidence" value="ECO:0007669"/>
    <property type="project" value="InterPro"/>
</dbReference>
<dbReference type="InterPro" id="IPR016166">
    <property type="entry name" value="FAD-bd_PCMH"/>
</dbReference>
<evidence type="ECO:0000256" key="3">
    <source>
        <dbReference type="ARBA" id="ARBA00022827"/>
    </source>
</evidence>
<dbReference type="SUPFAM" id="SSF46548">
    <property type="entry name" value="alpha-helical ferredoxin"/>
    <property type="match status" value="1"/>
</dbReference>
<dbReference type="InterPro" id="IPR016164">
    <property type="entry name" value="FAD-linked_Oxase-like_C"/>
</dbReference>
<dbReference type="eggNOG" id="COG0277">
    <property type="taxonomic scope" value="Bacteria"/>
</dbReference>
<dbReference type="SUPFAM" id="SSF56176">
    <property type="entry name" value="FAD-binding/transporter-associated domain-like"/>
    <property type="match status" value="1"/>
</dbReference>
<dbReference type="PROSITE" id="PS51379">
    <property type="entry name" value="4FE4S_FER_2"/>
    <property type="match status" value="2"/>
</dbReference>
<keyword evidence="5" id="KW-0411">Iron-sulfur</keyword>
<dbReference type="eggNOG" id="COG0247">
    <property type="taxonomic scope" value="Bacteria"/>
</dbReference>
<dbReference type="InterPro" id="IPR016169">
    <property type="entry name" value="FAD-bd_PCMH_sub2"/>
</dbReference>
<name>B8DIJ6_NITV9</name>
<dbReference type="InterPro" id="IPR036318">
    <property type="entry name" value="FAD-bd_PCMH-like_sf"/>
</dbReference>
<dbReference type="Pfam" id="PF02913">
    <property type="entry name" value="FAD-oxidase_C"/>
    <property type="match status" value="2"/>
</dbReference>
<dbReference type="InterPro" id="IPR006094">
    <property type="entry name" value="Oxid_FAD_bind_N"/>
</dbReference>
<evidence type="ECO:0000256" key="4">
    <source>
        <dbReference type="ARBA" id="ARBA00023004"/>
    </source>
</evidence>
<dbReference type="OrthoDB" id="9811557at2"/>
<dbReference type="InterPro" id="IPR017900">
    <property type="entry name" value="4Fe4S_Fe_S_CS"/>
</dbReference>
<keyword evidence="4" id="KW-0408">Iron</keyword>
<dbReference type="GO" id="GO:0046872">
    <property type="term" value="F:metal ion binding"/>
    <property type="evidence" value="ECO:0007669"/>
    <property type="project" value="UniProtKB-KW"/>
</dbReference>
<keyword evidence="3" id="KW-0274">FAD</keyword>
<dbReference type="KEGG" id="dvm:DvMF_2353"/>
<organism evidence="8">
    <name type="scientific">Nitratidesulfovibrio vulgaris (strain DSM 19637 / Miyazaki F)</name>
    <name type="common">Desulfovibrio vulgaris</name>
    <dbReference type="NCBI Taxonomy" id="883"/>
    <lineage>
        <taxon>Bacteria</taxon>
        <taxon>Pseudomonadati</taxon>
        <taxon>Thermodesulfobacteriota</taxon>
        <taxon>Desulfovibrionia</taxon>
        <taxon>Desulfovibrionales</taxon>
        <taxon>Desulfovibrionaceae</taxon>
        <taxon>Nitratidesulfovibrio</taxon>
    </lineage>
</organism>